<feature type="transmembrane region" description="Helical" evidence="2">
    <location>
        <begin position="66"/>
        <end position="85"/>
    </location>
</feature>
<keyword evidence="2" id="KW-0812">Transmembrane</keyword>
<feature type="region of interest" description="Disordered" evidence="1">
    <location>
        <begin position="146"/>
        <end position="168"/>
    </location>
</feature>
<evidence type="ECO:0008006" key="5">
    <source>
        <dbReference type="Google" id="ProtNLM"/>
    </source>
</evidence>
<keyword evidence="2" id="KW-1133">Transmembrane helix</keyword>
<evidence type="ECO:0000313" key="3">
    <source>
        <dbReference type="EMBL" id="AXB48733.1"/>
    </source>
</evidence>
<protein>
    <recommendedName>
        <fullName evidence="5">Integral membrane protein</fullName>
    </recommendedName>
</protein>
<organism evidence="3 4">
    <name type="scientific">Amycolatopsis albispora</name>
    <dbReference type="NCBI Taxonomy" id="1804986"/>
    <lineage>
        <taxon>Bacteria</taxon>
        <taxon>Bacillati</taxon>
        <taxon>Actinomycetota</taxon>
        <taxon>Actinomycetes</taxon>
        <taxon>Pseudonocardiales</taxon>
        <taxon>Pseudonocardiaceae</taxon>
        <taxon>Amycolatopsis</taxon>
    </lineage>
</organism>
<evidence type="ECO:0000313" key="4">
    <source>
        <dbReference type="Proteomes" id="UP000250434"/>
    </source>
</evidence>
<dbReference type="AlphaFoldDB" id="A0A344LL09"/>
<feature type="compositionally biased region" description="Basic and acidic residues" evidence="1">
    <location>
        <begin position="153"/>
        <end position="168"/>
    </location>
</feature>
<reference evidence="3 4" key="1">
    <citation type="submission" date="2016-04" db="EMBL/GenBank/DDBJ databases">
        <title>Complete genome sequence and analysis of deep-sea sediment isolate, Amycolatopsis sp. WP1.</title>
        <authorList>
            <person name="Wang H."/>
            <person name="Chen S."/>
            <person name="Wu Q."/>
        </authorList>
    </citation>
    <scope>NUCLEOTIDE SEQUENCE [LARGE SCALE GENOMIC DNA]</scope>
    <source>
        <strain evidence="3 4">WP1</strain>
    </source>
</reference>
<feature type="transmembrane region" description="Helical" evidence="2">
    <location>
        <begin position="28"/>
        <end position="54"/>
    </location>
</feature>
<accession>A0A344LL09</accession>
<dbReference type="EMBL" id="CP015163">
    <property type="protein sequence ID" value="AXB48733.1"/>
    <property type="molecule type" value="Genomic_DNA"/>
</dbReference>
<keyword evidence="4" id="KW-1185">Reference proteome</keyword>
<dbReference type="Proteomes" id="UP000250434">
    <property type="component" value="Chromosome"/>
</dbReference>
<feature type="transmembrane region" description="Helical" evidence="2">
    <location>
        <begin position="115"/>
        <end position="133"/>
    </location>
</feature>
<gene>
    <name evidence="3" type="ORF">A4R43_23115</name>
</gene>
<evidence type="ECO:0000256" key="1">
    <source>
        <dbReference type="SAM" id="MobiDB-lite"/>
    </source>
</evidence>
<proteinExistence type="predicted"/>
<dbReference type="KEGG" id="aab:A4R43_23115"/>
<evidence type="ECO:0000256" key="2">
    <source>
        <dbReference type="SAM" id="Phobius"/>
    </source>
</evidence>
<feature type="transmembrane region" description="Helical" evidence="2">
    <location>
        <begin position="92"/>
        <end position="109"/>
    </location>
</feature>
<keyword evidence="2" id="KW-0472">Membrane</keyword>
<sequence length="168" mass="17394">MPRSGRTEGAVHVPFADKIQPAPREVRFAGALTAIPGLASVVIAVVLLVTAFGAEGARAGNIYAEAGYYAVLGAGTMACGIGLLLGHTWARSPSVVVALMVAGIGWYSAGPSGRPGFGVPLIIGGLVVVVLLFRRPSRAWVLGMAEGEDEAEASERDAERRRRGGREA</sequence>
<name>A0A344LL09_9PSEU</name>